<proteinExistence type="predicted"/>
<keyword evidence="4" id="KW-1185">Reference proteome</keyword>
<sequence length="193" mass="20806">MPGSTSRRNIGQTCLKATTFGKMQVLNATLSWGVLIFASLIIVAAVVGFAGAVFRVRFLLVIYAILCTLSDIAFLAISMAGWFIFAKSSSWKDKAFPADKKQERAFASRFNQEYCYVTGANLCNNVLFSSEAISKLAPNTAYDVLSLVLDALKEVMASAGIHGMQSLCQNFGANGAVADLAALVPTQPHLHRM</sequence>
<evidence type="ECO:0000256" key="1">
    <source>
        <dbReference type="SAM" id="Phobius"/>
    </source>
</evidence>
<dbReference type="EMBL" id="KI913116">
    <property type="protein sequence ID" value="ETV87240.1"/>
    <property type="molecule type" value="Genomic_DNA"/>
</dbReference>
<dbReference type="VEuPathDB" id="FungiDB:H257_02202"/>
<feature type="transmembrane region" description="Helical" evidence="1">
    <location>
        <begin position="32"/>
        <end position="54"/>
    </location>
</feature>
<protein>
    <submittedName>
        <fullName evidence="2">Uncharacterized protein</fullName>
    </submittedName>
</protein>
<keyword evidence="1" id="KW-0812">Transmembrane</keyword>
<dbReference type="AlphaFoldDB" id="W4H5F9"/>
<dbReference type="GeneID" id="20804198"/>
<name>W4H5F9_APHAT</name>
<accession>W4H5F9</accession>
<dbReference type="STRING" id="112090.W4H5F9"/>
<keyword evidence="1" id="KW-0472">Membrane</keyword>
<dbReference type="OrthoDB" id="72821at2759"/>
<evidence type="ECO:0000313" key="2">
    <source>
        <dbReference type="EMBL" id="ETV87240.1"/>
    </source>
</evidence>
<evidence type="ECO:0000313" key="4">
    <source>
        <dbReference type="Proteomes" id="UP000284702"/>
    </source>
</evidence>
<feature type="transmembrane region" description="Helical" evidence="1">
    <location>
        <begin position="60"/>
        <end position="85"/>
    </location>
</feature>
<dbReference type="EMBL" id="MZMZ02003598">
    <property type="protein sequence ID" value="RQM21286.1"/>
    <property type="molecule type" value="Genomic_DNA"/>
</dbReference>
<gene>
    <name evidence="3" type="ORF">B5M09_005774</name>
    <name evidence="2" type="ORF">H257_02202</name>
</gene>
<organism evidence="2">
    <name type="scientific">Aphanomyces astaci</name>
    <name type="common">Crayfish plague agent</name>
    <dbReference type="NCBI Taxonomy" id="112090"/>
    <lineage>
        <taxon>Eukaryota</taxon>
        <taxon>Sar</taxon>
        <taxon>Stramenopiles</taxon>
        <taxon>Oomycota</taxon>
        <taxon>Saprolegniomycetes</taxon>
        <taxon>Saprolegniales</taxon>
        <taxon>Verrucalvaceae</taxon>
        <taxon>Aphanomyces</taxon>
    </lineage>
</organism>
<keyword evidence="1" id="KW-1133">Transmembrane helix</keyword>
<evidence type="ECO:0000313" key="3">
    <source>
        <dbReference type="EMBL" id="RQM21286.1"/>
    </source>
</evidence>
<dbReference type="RefSeq" id="XP_009824039.1">
    <property type="nucleotide sequence ID" value="XM_009825737.1"/>
</dbReference>
<reference evidence="2" key="1">
    <citation type="submission" date="2013-12" db="EMBL/GenBank/DDBJ databases">
        <title>The Genome Sequence of Aphanomyces astaci APO3.</title>
        <authorList>
            <consortium name="The Broad Institute Genomics Platform"/>
            <person name="Russ C."/>
            <person name="Tyler B."/>
            <person name="van West P."/>
            <person name="Dieguez-Uribeondo J."/>
            <person name="Young S.K."/>
            <person name="Zeng Q."/>
            <person name="Gargeya S."/>
            <person name="Fitzgerald M."/>
            <person name="Abouelleil A."/>
            <person name="Alvarado L."/>
            <person name="Chapman S.B."/>
            <person name="Gainer-Dewar J."/>
            <person name="Goldberg J."/>
            <person name="Griggs A."/>
            <person name="Gujja S."/>
            <person name="Hansen M."/>
            <person name="Howarth C."/>
            <person name="Imamovic A."/>
            <person name="Ireland A."/>
            <person name="Larimer J."/>
            <person name="McCowan C."/>
            <person name="Murphy C."/>
            <person name="Pearson M."/>
            <person name="Poon T.W."/>
            <person name="Priest M."/>
            <person name="Roberts A."/>
            <person name="Saif S."/>
            <person name="Shea T."/>
            <person name="Sykes S."/>
            <person name="Wortman J."/>
            <person name="Nusbaum C."/>
            <person name="Birren B."/>
        </authorList>
    </citation>
    <scope>NUCLEOTIDE SEQUENCE [LARGE SCALE GENOMIC DNA]</scope>
    <source>
        <strain evidence="2">APO3</strain>
    </source>
</reference>
<reference evidence="3 4" key="2">
    <citation type="submission" date="2018-07" db="EMBL/GenBank/DDBJ databases">
        <title>Annotation of Aphanomyces astaci genome assembly.</title>
        <authorList>
            <person name="Studholme D.J."/>
        </authorList>
    </citation>
    <scope>NUCLEOTIDE SEQUENCE [LARGE SCALE GENOMIC DNA]</scope>
    <source>
        <strain evidence="3">Pc</strain>
    </source>
</reference>
<dbReference type="Proteomes" id="UP000284702">
    <property type="component" value="Unassembled WGS sequence"/>
</dbReference>